<gene>
    <name evidence="4" type="ORF">N780_02785</name>
</gene>
<dbReference type="Proteomes" id="UP000030153">
    <property type="component" value="Unassembled WGS sequence"/>
</dbReference>
<accession>A0A0A2URQ8</accession>
<keyword evidence="3" id="KW-0812">Transmembrane</keyword>
<evidence type="ECO:0000313" key="5">
    <source>
        <dbReference type="Proteomes" id="UP000030153"/>
    </source>
</evidence>
<evidence type="ECO:0000256" key="3">
    <source>
        <dbReference type="SAM" id="Phobius"/>
    </source>
</evidence>
<name>A0A0A2URQ8_9BACI</name>
<keyword evidence="2" id="KW-0178">Competence</keyword>
<organism evidence="4 5">
    <name type="scientific">Pontibacillus chungwhensis BH030062</name>
    <dbReference type="NCBI Taxonomy" id="1385513"/>
    <lineage>
        <taxon>Bacteria</taxon>
        <taxon>Bacillati</taxon>
        <taxon>Bacillota</taxon>
        <taxon>Bacilli</taxon>
        <taxon>Bacillales</taxon>
        <taxon>Bacillaceae</taxon>
        <taxon>Pontibacillus</taxon>
    </lineage>
</organism>
<evidence type="ECO:0008006" key="6">
    <source>
        <dbReference type="Google" id="ProtNLM"/>
    </source>
</evidence>
<dbReference type="InterPro" id="IPR012902">
    <property type="entry name" value="N_methyl_site"/>
</dbReference>
<protein>
    <recommendedName>
        <fullName evidence="6">Prepilin-type N-terminal cleavage/methylation domain-containing protein</fullName>
    </recommendedName>
</protein>
<reference evidence="4 5" key="1">
    <citation type="submission" date="2013-08" db="EMBL/GenBank/DDBJ databases">
        <title>Genome of Pontibacillus chungwhensis.</title>
        <authorList>
            <person name="Wang Q."/>
            <person name="Wang G."/>
        </authorList>
    </citation>
    <scope>NUCLEOTIDE SEQUENCE [LARGE SCALE GENOMIC DNA]</scope>
    <source>
        <strain evidence="4 5">BH030062</strain>
    </source>
</reference>
<dbReference type="Pfam" id="PF07963">
    <property type="entry name" value="N_methyl"/>
    <property type="match status" value="1"/>
</dbReference>
<dbReference type="PROSITE" id="PS00409">
    <property type="entry name" value="PROKAR_NTER_METHYL"/>
    <property type="match status" value="1"/>
</dbReference>
<keyword evidence="3" id="KW-0472">Membrane</keyword>
<evidence type="ECO:0000256" key="2">
    <source>
        <dbReference type="ARBA" id="ARBA00023287"/>
    </source>
</evidence>
<comment type="caution">
    <text evidence="4">The sequence shown here is derived from an EMBL/GenBank/DDBJ whole genome shotgun (WGS) entry which is preliminary data.</text>
</comment>
<keyword evidence="5" id="KW-1185">Reference proteome</keyword>
<evidence type="ECO:0000256" key="1">
    <source>
        <dbReference type="ARBA" id="ARBA00004241"/>
    </source>
</evidence>
<comment type="subcellular location">
    <subcellularLocation>
        <location evidence="1">Cell surface</location>
    </subcellularLocation>
</comment>
<evidence type="ECO:0000313" key="4">
    <source>
        <dbReference type="EMBL" id="KGP90962.1"/>
    </source>
</evidence>
<keyword evidence="3" id="KW-1133">Transmembrane helix</keyword>
<dbReference type="GO" id="GO:0030420">
    <property type="term" value="P:establishment of competence for transformation"/>
    <property type="evidence" value="ECO:0007669"/>
    <property type="project" value="UniProtKB-KW"/>
</dbReference>
<dbReference type="STRING" id="1385513.N780_02785"/>
<dbReference type="NCBIfam" id="TIGR02532">
    <property type="entry name" value="IV_pilin_GFxxxE"/>
    <property type="match status" value="1"/>
</dbReference>
<feature type="transmembrane region" description="Helical" evidence="3">
    <location>
        <begin position="12"/>
        <end position="34"/>
    </location>
</feature>
<sequence length="172" mass="19492">MFIHKDEGGMTLVELLAGLAILGIVTILASTFLLQSIKYNAKAEKNVNLSQEANIFVTALRNQEVRPFEICYSTGNLTIETPSQKRSPMDLDERYFETLSIKTYLKGKKANSNPEELALNPGTKTCKVVNKKETIELDLTLKAKLDQPKKNEKEPSFRLKTTIDYFEDFLLQ</sequence>
<dbReference type="EMBL" id="AVBG01000009">
    <property type="protein sequence ID" value="KGP90962.1"/>
    <property type="molecule type" value="Genomic_DNA"/>
</dbReference>
<dbReference type="AlphaFoldDB" id="A0A0A2URQ8"/>
<dbReference type="GO" id="GO:0009986">
    <property type="term" value="C:cell surface"/>
    <property type="evidence" value="ECO:0007669"/>
    <property type="project" value="UniProtKB-SubCell"/>
</dbReference>
<proteinExistence type="predicted"/>